<dbReference type="SUPFAM" id="SSF53383">
    <property type="entry name" value="PLP-dependent transferases"/>
    <property type="match status" value="1"/>
</dbReference>
<accession>A0A233V2A0</accession>
<keyword evidence="5" id="KW-0804">Transcription</keyword>
<evidence type="ECO:0000256" key="4">
    <source>
        <dbReference type="ARBA" id="ARBA00023125"/>
    </source>
</evidence>
<comment type="similarity">
    <text evidence="1">In the C-terminal section; belongs to the class-I pyridoxal-phosphate-dependent aminotransferase family.</text>
</comment>
<keyword evidence="3" id="KW-0805">Transcription regulation</keyword>
<evidence type="ECO:0000259" key="6">
    <source>
        <dbReference type="PROSITE" id="PS50949"/>
    </source>
</evidence>
<dbReference type="Pfam" id="PF00392">
    <property type="entry name" value="GntR"/>
    <property type="match status" value="1"/>
</dbReference>
<dbReference type="EMBL" id="NDYC01000043">
    <property type="protein sequence ID" value="OXZ26526.1"/>
    <property type="molecule type" value="Genomic_DNA"/>
</dbReference>
<dbReference type="PANTHER" id="PTHR46577">
    <property type="entry name" value="HTH-TYPE TRANSCRIPTIONAL REGULATORY PROTEIN GABR"/>
    <property type="match status" value="1"/>
</dbReference>
<dbReference type="Proteomes" id="UP000215413">
    <property type="component" value="Unassembled WGS sequence"/>
</dbReference>
<dbReference type="CDD" id="cd07377">
    <property type="entry name" value="WHTH_GntR"/>
    <property type="match status" value="1"/>
</dbReference>
<evidence type="ECO:0000256" key="1">
    <source>
        <dbReference type="ARBA" id="ARBA00005384"/>
    </source>
</evidence>
<dbReference type="InterPro" id="IPR015421">
    <property type="entry name" value="PyrdxlP-dep_Trfase_major"/>
</dbReference>
<dbReference type="InterPro" id="IPR036388">
    <property type="entry name" value="WH-like_DNA-bd_sf"/>
</dbReference>
<dbReference type="InterPro" id="IPR036390">
    <property type="entry name" value="WH_DNA-bd_sf"/>
</dbReference>
<dbReference type="AlphaFoldDB" id="A0A233V2A0"/>
<keyword evidence="4" id="KW-0238">DNA-binding</keyword>
<sequence>MFINLNDKDYLYNQIYDSIKEKINTKQLKTNDKLPSIRKLSNELNISINTVSNAYYQLEKEGYIRSSERSGFFVEKSGHILQNDANFDDEDMIVEEKNSYLYDFSFSGVDKSCFKYKQIRKAFRDSINEDDDAILGKVDGLGLFSLRCSISNYLKDFREIIVNPNQIVVSSGSNELLILIKNLLNNPVFGFENPGYAYHGIGFYNNFNSTPIDVNEDGIDIDFLKQTDANVVSVTPSHQFPTSAIMPINKRIDLLNWAYEKNNRYIIEDDYDAEFKYKLRPIAPLKTLDVNDKVIYIGNFSRTVTPAMRVSFMVLPKNLMKKFYSVLKSERCPVSIFVQSALSKFIDSGDFEKQVNQMKKVYAKKYEIIFSKINGCKFINFEKTDCGTSVVIKVDKRIDSNVLLKTLKENSVYVIPIDDFYLDKNMNTNVFLIGFAKMSYDDISNGMDIIVNVVNNLVN</sequence>
<dbReference type="PROSITE" id="PS50949">
    <property type="entry name" value="HTH_GNTR"/>
    <property type="match status" value="1"/>
</dbReference>
<dbReference type="SMART" id="SM00345">
    <property type="entry name" value="HTH_GNTR"/>
    <property type="match status" value="1"/>
</dbReference>
<dbReference type="SUPFAM" id="SSF46785">
    <property type="entry name" value="Winged helix' DNA-binding domain"/>
    <property type="match status" value="1"/>
</dbReference>
<dbReference type="PANTHER" id="PTHR46577:SF1">
    <property type="entry name" value="HTH-TYPE TRANSCRIPTIONAL REGULATORY PROTEIN GABR"/>
    <property type="match status" value="1"/>
</dbReference>
<dbReference type="Gene3D" id="1.10.10.10">
    <property type="entry name" value="Winged helix-like DNA-binding domain superfamily/Winged helix DNA-binding domain"/>
    <property type="match status" value="1"/>
</dbReference>
<evidence type="ECO:0000313" key="8">
    <source>
        <dbReference type="Proteomes" id="UP000215413"/>
    </source>
</evidence>
<evidence type="ECO:0000256" key="5">
    <source>
        <dbReference type="ARBA" id="ARBA00023163"/>
    </source>
</evidence>
<reference evidence="8" key="1">
    <citation type="submission" date="2017-04" db="EMBL/GenBank/DDBJ databases">
        <title>Finegoldia magna isolated from orthopedic joint implant-associated infections.</title>
        <authorList>
            <person name="Bjorklund S."/>
            <person name="Bruggemann H."/>
            <person name="Jensen A."/>
            <person name="Hellmark B."/>
            <person name="Soderquist B."/>
        </authorList>
    </citation>
    <scope>NUCLEOTIDE SEQUENCE [LARGE SCALE GENOMIC DNA]</scope>
    <source>
        <strain evidence="8">CCUG 54800</strain>
    </source>
</reference>
<name>A0A233V2A0_FINMA</name>
<dbReference type="InterPro" id="IPR000524">
    <property type="entry name" value="Tscrpt_reg_HTH_GntR"/>
</dbReference>
<feature type="domain" description="HTH gntR-type" evidence="6">
    <location>
        <begin position="9"/>
        <end position="77"/>
    </location>
</feature>
<dbReference type="InterPro" id="IPR051446">
    <property type="entry name" value="HTH_trans_reg/aminotransferase"/>
</dbReference>
<protein>
    <submittedName>
        <fullName evidence="7">GntR family transcriptional regulator</fullName>
    </submittedName>
</protein>
<dbReference type="RefSeq" id="WP_094206331.1">
    <property type="nucleotide sequence ID" value="NZ_NDYC01000043.1"/>
</dbReference>
<proteinExistence type="inferred from homology"/>
<dbReference type="Gene3D" id="3.40.640.10">
    <property type="entry name" value="Type I PLP-dependent aspartate aminotransferase-like (Major domain)"/>
    <property type="match status" value="1"/>
</dbReference>
<gene>
    <name evidence="7" type="ORF">B9N49_08465</name>
</gene>
<dbReference type="CDD" id="cd00609">
    <property type="entry name" value="AAT_like"/>
    <property type="match status" value="1"/>
</dbReference>
<organism evidence="7 8">
    <name type="scientific">Finegoldia magna</name>
    <name type="common">Peptostreptococcus magnus</name>
    <dbReference type="NCBI Taxonomy" id="1260"/>
    <lineage>
        <taxon>Bacteria</taxon>
        <taxon>Bacillati</taxon>
        <taxon>Bacillota</taxon>
        <taxon>Tissierellia</taxon>
        <taxon>Tissierellales</taxon>
        <taxon>Peptoniphilaceae</taxon>
        <taxon>Finegoldia</taxon>
    </lineage>
</organism>
<dbReference type="GO" id="GO:0003677">
    <property type="term" value="F:DNA binding"/>
    <property type="evidence" value="ECO:0007669"/>
    <property type="project" value="UniProtKB-KW"/>
</dbReference>
<comment type="caution">
    <text evidence="7">The sequence shown here is derived from an EMBL/GenBank/DDBJ whole genome shotgun (WGS) entry which is preliminary data.</text>
</comment>
<evidence type="ECO:0000313" key="7">
    <source>
        <dbReference type="EMBL" id="OXZ26526.1"/>
    </source>
</evidence>
<dbReference type="InterPro" id="IPR015424">
    <property type="entry name" value="PyrdxlP-dep_Trfase"/>
</dbReference>
<keyword evidence="2" id="KW-0663">Pyridoxal phosphate</keyword>
<dbReference type="GO" id="GO:0003700">
    <property type="term" value="F:DNA-binding transcription factor activity"/>
    <property type="evidence" value="ECO:0007669"/>
    <property type="project" value="InterPro"/>
</dbReference>
<evidence type="ECO:0000256" key="2">
    <source>
        <dbReference type="ARBA" id="ARBA00022898"/>
    </source>
</evidence>
<evidence type="ECO:0000256" key="3">
    <source>
        <dbReference type="ARBA" id="ARBA00023015"/>
    </source>
</evidence>